<reference evidence="1 2" key="1">
    <citation type="submission" date="2024-02" db="EMBL/GenBank/DDBJ databases">
        <title>Comparative Genomic Analysis of Flavobacterium Species Causing Columnaris Disease of Freshwater Fish in Thailand: Insights into Virulence and Resistance Mechanisms.</title>
        <authorList>
            <person name="Nguyen D."/>
            <person name="Chokmangmeepisarn P."/>
            <person name="Khianchaikhan K."/>
            <person name="Morishita M."/>
            <person name="Bunnoy A."/>
            <person name="Rodkhum C."/>
        </authorList>
    </citation>
    <scope>NUCLEOTIDE SEQUENCE [LARGE SCALE GENOMIC DNA]</scope>
    <source>
        <strain evidence="1 2">PCBSB2203</strain>
    </source>
</reference>
<accession>A0ABW8PF75</accession>
<comment type="caution">
    <text evidence="1">The sequence shown here is derived from an EMBL/GenBank/DDBJ whole genome shotgun (WGS) entry which is preliminary data.</text>
</comment>
<dbReference type="Proteomes" id="UP001621713">
    <property type="component" value="Unassembled WGS sequence"/>
</dbReference>
<evidence type="ECO:0000313" key="2">
    <source>
        <dbReference type="Proteomes" id="UP001621713"/>
    </source>
</evidence>
<keyword evidence="2" id="KW-1185">Reference proteome</keyword>
<protein>
    <submittedName>
        <fullName evidence="1">Molybdopterin-converting factor subunit 2</fullName>
    </submittedName>
</protein>
<organism evidence="1 2">
    <name type="scientific">Flavobacterium covae</name>
    <dbReference type="NCBI Taxonomy" id="2906076"/>
    <lineage>
        <taxon>Bacteria</taxon>
        <taxon>Pseudomonadati</taxon>
        <taxon>Bacteroidota</taxon>
        <taxon>Flavobacteriia</taxon>
        <taxon>Flavobacteriales</taxon>
        <taxon>Flavobacteriaceae</taxon>
        <taxon>Flavobacterium</taxon>
    </lineage>
</organism>
<dbReference type="RefSeq" id="WP_060383659.1">
    <property type="nucleotide sequence ID" value="NZ_CP013992.1"/>
</dbReference>
<sequence>MLGKPITKENLEAAALKTFTGKWAKSKGYGKAELYDASEQMKLIEKLENIEDLKEIVFTFKK</sequence>
<dbReference type="GeneID" id="56896819"/>
<gene>
    <name evidence="1" type="ORF">V3467_05120</name>
</gene>
<proteinExistence type="predicted"/>
<evidence type="ECO:0000313" key="1">
    <source>
        <dbReference type="EMBL" id="MFK7003233.1"/>
    </source>
</evidence>
<name>A0ABW8PF75_9FLAO</name>
<dbReference type="EMBL" id="JAZHOJ010000008">
    <property type="protein sequence ID" value="MFK7003233.1"/>
    <property type="molecule type" value="Genomic_DNA"/>
</dbReference>